<dbReference type="Proteomes" id="UP000020218">
    <property type="component" value="Unassembled WGS sequence"/>
</dbReference>
<keyword evidence="4 11" id="KW-0808">Transferase</keyword>
<evidence type="ECO:0000256" key="9">
    <source>
        <dbReference type="SAM" id="MobiDB-lite"/>
    </source>
</evidence>
<reference evidence="11" key="1">
    <citation type="submission" date="2014-02" db="EMBL/GenBank/DDBJ databases">
        <title>Expanding our view of genomic diversity in Candidatus Accumulibacter clades.</title>
        <authorList>
            <person name="Skennerton C.T."/>
            <person name="Barr J.J."/>
            <person name="Slater F.R."/>
            <person name="Bond P.L."/>
            <person name="Tyson G.W."/>
        </authorList>
    </citation>
    <scope>NUCLEOTIDE SEQUENCE [LARGE SCALE GENOMIC DNA]</scope>
</reference>
<proteinExistence type="inferred from homology"/>
<keyword evidence="5 8" id="KW-0547">Nucleotide-binding</keyword>
<dbReference type="Pfam" id="PF00069">
    <property type="entry name" value="Pkinase"/>
    <property type="match status" value="1"/>
</dbReference>
<dbReference type="InterPro" id="IPR008271">
    <property type="entry name" value="Ser/Thr_kinase_AS"/>
</dbReference>
<dbReference type="Gene3D" id="3.30.70.1230">
    <property type="entry name" value="Nucleotide cyclase"/>
    <property type="match status" value="1"/>
</dbReference>
<dbReference type="InterPro" id="IPR011009">
    <property type="entry name" value="Kinase-like_dom_sf"/>
</dbReference>
<dbReference type="SUPFAM" id="SSF56112">
    <property type="entry name" value="Protein kinase-like (PK-like)"/>
    <property type="match status" value="1"/>
</dbReference>
<dbReference type="PROSITE" id="PS00107">
    <property type="entry name" value="PROTEIN_KINASE_ATP"/>
    <property type="match status" value="1"/>
</dbReference>
<evidence type="ECO:0000313" key="12">
    <source>
        <dbReference type="Proteomes" id="UP000020218"/>
    </source>
</evidence>
<dbReference type="Gene3D" id="1.10.510.10">
    <property type="entry name" value="Transferase(Phosphotransferase) domain 1"/>
    <property type="match status" value="1"/>
</dbReference>
<evidence type="ECO:0000256" key="2">
    <source>
        <dbReference type="ARBA" id="ARBA00010886"/>
    </source>
</evidence>
<organism evidence="11 12">
    <name type="scientific">Candidatus Accumulibacter adjunctus</name>
    <dbReference type="NCBI Taxonomy" id="1454001"/>
    <lineage>
        <taxon>Bacteria</taxon>
        <taxon>Pseudomonadati</taxon>
        <taxon>Pseudomonadota</taxon>
        <taxon>Betaproteobacteria</taxon>
        <taxon>Candidatus Accumulibacter</taxon>
    </lineage>
</organism>
<name>A0A011MIF0_9PROT</name>
<dbReference type="EMBL" id="JFAX01000001">
    <property type="protein sequence ID" value="EXI69713.1"/>
    <property type="molecule type" value="Genomic_DNA"/>
</dbReference>
<accession>A0A011MIF0</accession>
<dbReference type="STRING" id="1454001.AW08_00206"/>
<protein>
    <recommendedName>
        <fullName evidence="3">non-specific serine/threonine protein kinase</fullName>
        <ecNumber evidence="3">2.7.11.1</ecNumber>
    </recommendedName>
</protein>
<evidence type="ECO:0000259" key="10">
    <source>
        <dbReference type="PROSITE" id="PS50011"/>
    </source>
</evidence>
<dbReference type="EC" id="2.7.11.1" evidence="3"/>
<gene>
    <name evidence="11" type="primary">spkD_1</name>
    <name evidence="11" type="ORF">AW08_00206</name>
</gene>
<keyword evidence="6 11" id="KW-0418">Kinase</keyword>
<dbReference type="PROSITE" id="PS50011">
    <property type="entry name" value="PROTEIN_KINASE_DOM"/>
    <property type="match status" value="1"/>
</dbReference>
<feature type="region of interest" description="Disordered" evidence="9">
    <location>
        <begin position="592"/>
        <end position="615"/>
    </location>
</feature>
<dbReference type="PANTHER" id="PTHR43671">
    <property type="entry name" value="SERINE/THREONINE-PROTEIN KINASE NEK"/>
    <property type="match status" value="1"/>
</dbReference>
<comment type="similarity">
    <text evidence="2">Belongs to the protein kinase superfamily. NEK Ser/Thr protein kinase family. NIMA subfamily.</text>
</comment>
<dbReference type="InterPro" id="IPR058395">
    <property type="entry name" value="DUF8082"/>
</dbReference>
<sequence length="684" mass="72637">MSGVSNDGAGQGQRRSSAADNDLLALPAGHGMHEYRIDRVLGSGGFGITYLAHDTHLDCPVAIKEYLPRDTAGRGPGLSVRPHSTAGASSFAWGLDRFLQECRALASFHHPAIVRVLRYFTANDTAYMVMEYESGDPLDSWLASRAPVDAATLQRIVRPLLDGLETIHNTGFLHRDIKPRNIYMRADGSPVLLDFGSARRLATQGQQQLLTAVVTPGFAPAEQYLPDGKQGPWSDLYSLAGVMYWLVTGHLPTESLARLREDPMPAAAAIGRADVYGKSMLRAIDWALTPDENLRPRRVADFRRACLPSAGQPAVEAADPPAVLPTPGSSFSEGCSFIGAVLFSDVCAAPTPVEAAAEAVHKEHRLLLATLVGEAVAGLPANSRLAANTREGCAVCYVGDPEDALRTASRLSAAASERGLGLHIGINLGPVRVQPDPGGRSRLLGDGVASAFRVMRFAEPGQVLVSAAYVDLIAQLRRSAATCFTALGQRRDPQDRVHDLYLYVGTPGALASQPITANAAATTASDLTPAVVEEAERVLTAYIGPMARILVRKTLPRAGGRQDLHRLLAEMIPDPPARSAFLAALTHRLQQPAAGAKTDSHHPGPPSSAAAAAGSAAGSDLAEADCERIGRILARHIGPLAKILLRREAARAADLDSLCRALASQIDSAEQRAHFLREVGTEQG</sequence>
<comment type="subcellular location">
    <subcellularLocation>
        <location evidence="1">Membrane</location>
        <topology evidence="1">Single-pass membrane protein</topology>
    </subcellularLocation>
</comment>
<evidence type="ECO:0000256" key="6">
    <source>
        <dbReference type="ARBA" id="ARBA00022777"/>
    </source>
</evidence>
<dbReference type="InterPro" id="IPR029787">
    <property type="entry name" value="Nucleotide_cyclase"/>
</dbReference>
<keyword evidence="12" id="KW-1185">Reference proteome</keyword>
<dbReference type="PROSITE" id="PS00108">
    <property type="entry name" value="PROTEIN_KINASE_ST"/>
    <property type="match status" value="1"/>
</dbReference>
<evidence type="ECO:0000256" key="1">
    <source>
        <dbReference type="ARBA" id="ARBA00004167"/>
    </source>
</evidence>
<dbReference type="Pfam" id="PF26309">
    <property type="entry name" value="DUF8082"/>
    <property type="match status" value="2"/>
</dbReference>
<dbReference type="PATRIC" id="fig|1454001.3.peg.39"/>
<dbReference type="PANTHER" id="PTHR43671:SF13">
    <property type="entry name" value="SERINE_THREONINE-PROTEIN KINASE NEK2"/>
    <property type="match status" value="1"/>
</dbReference>
<dbReference type="SMART" id="SM00220">
    <property type="entry name" value="S_TKc"/>
    <property type="match status" value="1"/>
</dbReference>
<dbReference type="InterPro" id="IPR017441">
    <property type="entry name" value="Protein_kinase_ATP_BS"/>
</dbReference>
<dbReference type="AlphaFoldDB" id="A0A011MIF0"/>
<dbReference type="InterPro" id="IPR050660">
    <property type="entry name" value="NEK_Ser/Thr_kinase"/>
</dbReference>
<evidence type="ECO:0000256" key="8">
    <source>
        <dbReference type="PROSITE-ProRule" id="PRU10141"/>
    </source>
</evidence>
<comment type="caution">
    <text evidence="11">The sequence shown here is derived from an EMBL/GenBank/DDBJ whole genome shotgun (WGS) entry which is preliminary data.</text>
</comment>
<dbReference type="Gene3D" id="3.30.200.20">
    <property type="entry name" value="Phosphorylase Kinase, domain 1"/>
    <property type="match status" value="1"/>
</dbReference>
<dbReference type="SUPFAM" id="SSF55073">
    <property type="entry name" value="Nucleotide cyclase"/>
    <property type="match status" value="1"/>
</dbReference>
<evidence type="ECO:0000256" key="4">
    <source>
        <dbReference type="ARBA" id="ARBA00022679"/>
    </source>
</evidence>
<dbReference type="GO" id="GO:0016020">
    <property type="term" value="C:membrane"/>
    <property type="evidence" value="ECO:0007669"/>
    <property type="project" value="UniProtKB-SubCell"/>
</dbReference>
<dbReference type="CDD" id="cd14014">
    <property type="entry name" value="STKc_PknB_like"/>
    <property type="match status" value="1"/>
</dbReference>
<dbReference type="InterPro" id="IPR000719">
    <property type="entry name" value="Prot_kinase_dom"/>
</dbReference>
<keyword evidence="7 8" id="KW-0067">ATP-binding</keyword>
<evidence type="ECO:0000313" key="11">
    <source>
        <dbReference type="EMBL" id="EXI69713.1"/>
    </source>
</evidence>
<evidence type="ECO:0000256" key="5">
    <source>
        <dbReference type="ARBA" id="ARBA00022741"/>
    </source>
</evidence>
<dbReference type="GO" id="GO:0005524">
    <property type="term" value="F:ATP binding"/>
    <property type="evidence" value="ECO:0007669"/>
    <property type="project" value="UniProtKB-UniRule"/>
</dbReference>
<feature type="binding site" evidence="8">
    <location>
        <position position="64"/>
    </location>
    <ligand>
        <name>ATP</name>
        <dbReference type="ChEBI" id="CHEBI:30616"/>
    </ligand>
</feature>
<evidence type="ECO:0000256" key="3">
    <source>
        <dbReference type="ARBA" id="ARBA00012513"/>
    </source>
</evidence>
<dbReference type="GO" id="GO:0004674">
    <property type="term" value="F:protein serine/threonine kinase activity"/>
    <property type="evidence" value="ECO:0007669"/>
    <property type="project" value="UniProtKB-EC"/>
</dbReference>
<evidence type="ECO:0000256" key="7">
    <source>
        <dbReference type="ARBA" id="ARBA00022840"/>
    </source>
</evidence>
<feature type="domain" description="Protein kinase" evidence="10">
    <location>
        <begin position="35"/>
        <end position="315"/>
    </location>
</feature>